<proteinExistence type="inferred from homology"/>
<dbReference type="SUPFAM" id="SSF46785">
    <property type="entry name" value="Winged helix' DNA-binding domain"/>
    <property type="match status" value="2"/>
</dbReference>
<evidence type="ECO:0000256" key="5">
    <source>
        <dbReference type="SAM" id="MobiDB-lite"/>
    </source>
</evidence>
<protein>
    <submittedName>
        <fullName evidence="7">LysR family transcriptional regulator</fullName>
    </submittedName>
</protein>
<dbReference type="Gene3D" id="1.10.10.10">
    <property type="entry name" value="Winged helix-like DNA-binding domain superfamily/Winged helix DNA-binding domain"/>
    <property type="match status" value="2"/>
</dbReference>
<sequence>MSGPGRAERPGFEAGPARRAVQDHISSLQTGVSGYRHAPPPAKPAFSCLVNFRHLQALIAVADNCSVTRASEQLCRAQSAVTRSIHALEEALNVELFERKASGMLCNAFGSAVLYRATRAFSEFEAGVSEISGKTRESSRISNVHFPSSLFHESRLEAFVKLAESGHMPTVAKELGVTQPAVSRALNDLESKLGLDLFTRTSKGMLLTVSGERLFFRVKRALLELRQVEADLAALQGTTRGRVVIGALPLGRTSILPLAMTNVLRKHPQLQIATVEGPYESLAARLRAGDIDFIFGALRPADHARDFTSEPLLSDSMAIVVRAGHPLAQVQGLALKDLAALSWVLPNGSTPARKQLDLAFKLEGLPPPLAAVETSDLAILRGVISNTDQVTAISATQLEYEIDAGMLTVLDIALPNTTRVIGITQRADSSASPGASTLIAEIRGIVGRSAPSHDCDALAGRRD</sequence>
<dbReference type="InterPro" id="IPR036388">
    <property type="entry name" value="WH-like_DNA-bd_sf"/>
</dbReference>
<feature type="domain" description="HTH lysR-type" evidence="6">
    <location>
        <begin position="156"/>
        <end position="208"/>
    </location>
</feature>
<dbReference type="PANTHER" id="PTHR30419">
    <property type="entry name" value="HTH-TYPE TRANSCRIPTIONAL REGULATOR YBHD"/>
    <property type="match status" value="1"/>
</dbReference>
<dbReference type="EMBL" id="JBHSMU010000013">
    <property type="protein sequence ID" value="MFC5460568.1"/>
    <property type="molecule type" value="Genomic_DNA"/>
</dbReference>
<dbReference type="InterPro" id="IPR036390">
    <property type="entry name" value="WH_DNA-bd_sf"/>
</dbReference>
<evidence type="ECO:0000313" key="8">
    <source>
        <dbReference type="Proteomes" id="UP001596050"/>
    </source>
</evidence>
<evidence type="ECO:0000256" key="3">
    <source>
        <dbReference type="ARBA" id="ARBA00023125"/>
    </source>
</evidence>
<dbReference type="PROSITE" id="PS50931">
    <property type="entry name" value="HTH_LYSR"/>
    <property type="match status" value="2"/>
</dbReference>
<keyword evidence="3" id="KW-0238">DNA-binding</keyword>
<keyword evidence="2" id="KW-0805">Transcription regulation</keyword>
<dbReference type="PRINTS" id="PR00039">
    <property type="entry name" value="HTHLYSR"/>
</dbReference>
<dbReference type="SUPFAM" id="SSF53850">
    <property type="entry name" value="Periplasmic binding protein-like II"/>
    <property type="match status" value="1"/>
</dbReference>
<evidence type="ECO:0000259" key="6">
    <source>
        <dbReference type="PROSITE" id="PS50931"/>
    </source>
</evidence>
<feature type="domain" description="HTH lysR-type" evidence="6">
    <location>
        <begin position="50"/>
        <end position="107"/>
    </location>
</feature>
<evidence type="ECO:0000256" key="1">
    <source>
        <dbReference type="ARBA" id="ARBA00009437"/>
    </source>
</evidence>
<gene>
    <name evidence="7" type="ORF">ACFPN5_12200</name>
</gene>
<evidence type="ECO:0000256" key="4">
    <source>
        <dbReference type="ARBA" id="ARBA00023163"/>
    </source>
</evidence>
<reference evidence="8" key="1">
    <citation type="journal article" date="2019" name="Int. J. Syst. Evol. Microbiol.">
        <title>The Global Catalogue of Microorganisms (GCM) 10K type strain sequencing project: providing services to taxonomists for standard genome sequencing and annotation.</title>
        <authorList>
            <consortium name="The Broad Institute Genomics Platform"/>
            <consortium name="The Broad Institute Genome Sequencing Center for Infectious Disease"/>
            <person name="Wu L."/>
            <person name="Ma J."/>
        </authorList>
    </citation>
    <scope>NUCLEOTIDE SEQUENCE [LARGE SCALE GENOMIC DNA]</scope>
    <source>
        <strain evidence="8">KACC 12649</strain>
    </source>
</reference>
<evidence type="ECO:0000256" key="2">
    <source>
        <dbReference type="ARBA" id="ARBA00023015"/>
    </source>
</evidence>
<dbReference type="RefSeq" id="WP_379783552.1">
    <property type="nucleotide sequence ID" value="NZ_JBHSMU010000013.1"/>
</dbReference>
<feature type="compositionally biased region" description="Basic and acidic residues" evidence="5">
    <location>
        <begin position="1"/>
        <end position="11"/>
    </location>
</feature>
<keyword evidence="4" id="KW-0804">Transcription</keyword>
<dbReference type="Gene3D" id="3.40.190.10">
    <property type="entry name" value="Periplasmic binding protein-like II"/>
    <property type="match status" value="2"/>
</dbReference>
<accession>A0ABW0L6H0</accession>
<dbReference type="InterPro" id="IPR050950">
    <property type="entry name" value="HTH-type_LysR_regulators"/>
</dbReference>
<comment type="similarity">
    <text evidence="1">Belongs to the LysR transcriptional regulatory family.</text>
</comment>
<organism evidence="7 8">
    <name type="scientific">Massilia niabensis</name>
    <dbReference type="NCBI Taxonomy" id="544910"/>
    <lineage>
        <taxon>Bacteria</taxon>
        <taxon>Pseudomonadati</taxon>
        <taxon>Pseudomonadota</taxon>
        <taxon>Betaproteobacteria</taxon>
        <taxon>Burkholderiales</taxon>
        <taxon>Oxalobacteraceae</taxon>
        <taxon>Telluria group</taxon>
        <taxon>Massilia</taxon>
    </lineage>
</organism>
<dbReference type="Pfam" id="PF00126">
    <property type="entry name" value="HTH_1"/>
    <property type="match status" value="2"/>
</dbReference>
<feature type="region of interest" description="Disordered" evidence="5">
    <location>
        <begin position="1"/>
        <end position="20"/>
    </location>
</feature>
<dbReference type="Pfam" id="PF03466">
    <property type="entry name" value="LysR_substrate"/>
    <property type="match status" value="1"/>
</dbReference>
<dbReference type="InterPro" id="IPR000847">
    <property type="entry name" value="LysR_HTH_N"/>
</dbReference>
<name>A0ABW0L6H0_9BURK</name>
<dbReference type="PANTHER" id="PTHR30419:SF14">
    <property type="entry name" value="LYSR FAMILY TRANSCRIPTIONAL REGULATOR"/>
    <property type="match status" value="1"/>
</dbReference>
<dbReference type="InterPro" id="IPR005119">
    <property type="entry name" value="LysR_subst-bd"/>
</dbReference>
<keyword evidence="8" id="KW-1185">Reference proteome</keyword>
<comment type="caution">
    <text evidence="7">The sequence shown here is derived from an EMBL/GenBank/DDBJ whole genome shotgun (WGS) entry which is preliminary data.</text>
</comment>
<evidence type="ECO:0000313" key="7">
    <source>
        <dbReference type="EMBL" id="MFC5460568.1"/>
    </source>
</evidence>
<dbReference type="Proteomes" id="UP001596050">
    <property type="component" value="Unassembled WGS sequence"/>
</dbReference>